<dbReference type="eggNOG" id="KOG3069">
    <property type="taxonomic scope" value="Eukaryota"/>
</dbReference>
<keyword evidence="3" id="KW-0479">Metal-binding</keyword>
<keyword evidence="9" id="KW-1185">Reference proteome</keyword>
<reference evidence="8 9" key="1">
    <citation type="journal article" date="2007" name="Science">
        <title>Sea anemone genome reveals ancestral eumetazoan gene repertoire and genomic organization.</title>
        <authorList>
            <person name="Putnam N.H."/>
            <person name="Srivastava M."/>
            <person name="Hellsten U."/>
            <person name="Dirks B."/>
            <person name="Chapman J."/>
            <person name="Salamov A."/>
            <person name="Terry A."/>
            <person name="Shapiro H."/>
            <person name="Lindquist E."/>
            <person name="Kapitonov V.V."/>
            <person name="Jurka J."/>
            <person name="Genikhovich G."/>
            <person name="Grigoriev I.V."/>
            <person name="Lucas S.M."/>
            <person name="Steele R.E."/>
            <person name="Finnerty J.R."/>
            <person name="Technau U."/>
            <person name="Martindale M.Q."/>
            <person name="Rokhsar D.S."/>
        </authorList>
    </citation>
    <scope>NUCLEOTIDE SEQUENCE [LARGE SCALE GENOMIC DNA]</scope>
    <source>
        <strain evidence="9">CH2 X CH6</strain>
    </source>
</reference>
<dbReference type="PANTHER" id="PTHR12992">
    <property type="entry name" value="NUDIX HYDROLASE"/>
    <property type="match status" value="1"/>
</dbReference>
<dbReference type="OMA" id="HYRIWGI"/>
<keyword evidence="5" id="KW-0460">Magnesium</keyword>
<dbReference type="PhylomeDB" id="A7SZ60"/>
<evidence type="ECO:0000313" key="8">
    <source>
        <dbReference type="EMBL" id="EDO31011.1"/>
    </source>
</evidence>
<dbReference type="InParanoid" id="A7SZ60"/>
<dbReference type="OrthoDB" id="10262892at2759"/>
<sequence length="288" mass="33174">MLNYCLVKLTRNLRKYNESSLSLKSVILRTRNGAEKFSHWTKRQQLFKERLFLKYDNTKCNSHRLHIRNVSSVLRHLKIQSAVPDEIIENALKEENKERTIKHLQKMKPNKKLIERCKLQAGVLVPFCMVDNKPSVLFTLRSSRLASHSGQVSFPGGKKDDCDVSLVVTAMRETSEELGIDEKQIDIWASLTPISDRVDKYAITAVVGYIGEVDVDSLPFNHHEVSDVFTIPLSEAVRNRRYTKWKTGLIMPVFLSGRYKVWGLTAIMLDRTLDALLTGHYQMVSRFH</sequence>
<dbReference type="PANTHER" id="PTHR12992:SF11">
    <property type="entry name" value="MITOCHONDRIAL COENZYME A DIPHOSPHATASE NUDT8"/>
    <property type="match status" value="1"/>
</dbReference>
<evidence type="ECO:0000256" key="3">
    <source>
        <dbReference type="ARBA" id="ARBA00022723"/>
    </source>
</evidence>
<dbReference type="SUPFAM" id="SSF55811">
    <property type="entry name" value="Nudix"/>
    <property type="match status" value="1"/>
</dbReference>
<evidence type="ECO:0000256" key="1">
    <source>
        <dbReference type="ARBA" id="ARBA00001936"/>
    </source>
</evidence>
<dbReference type="PROSITE" id="PS51462">
    <property type="entry name" value="NUDIX"/>
    <property type="match status" value="1"/>
</dbReference>
<evidence type="ECO:0000259" key="7">
    <source>
        <dbReference type="PROSITE" id="PS51462"/>
    </source>
</evidence>
<dbReference type="AlphaFoldDB" id="A7SZ60"/>
<dbReference type="STRING" id="45351.A7SZ60"/>
<dbReference type="EMBL" id="DS469950">
    <property type="protein sequence ID" value="EDO31011.1"/>
    <property type="molecule type" value="Genomic_DNA"/>
</dbReference>
<dbReference type="Proteomes" id="UP000001593">
    <property type="component" value="Unassembled WGS sequence"/>
</dbReference>
<dbReference type="InterPro" id="IPR015797">
    <property type="entry name" value="NUDIX_hydrolase-like_dom_sf"/>
</dbReference>
<dbReference type="InterPro" id="IPR000086">
    <property type="entry name" value="NUDIX_hydrolase_dom"/>
</dbReference>
<gene>
    <name evidence="8" type="ORF">NEMVEDRAFT_v1g219826</name>
</gene>
<dbReference type="GO" id="GO:0010945">
    <property type="term" value="F:coenzyme A diphosphatase activity"/>
    <property type="evidence" value="ECO:0007669"/>
    <property type="project" value="InterPro"/>
</dbReference>
<evidence type="ECO:0000256" key="6">
    <source>
        <dbReference type="ARBA" id="ARBA00023211"/>
    </source>
</evidence>
<dbReference type="CDD" id="cd03426">
    <property type="entry name" value="NUDIX_CoAse_Nudt7"/>
    <property type="match status" value="1"/>
</dbReference>
<comment type="cofactor">
    <cofactor evidence="2">
        <name>Mg(2+)</name>
        <dbReference type="ChEBI" id="CHEBI:18420"/>
    </cofactor>
</comment>
<dbReference type="KEGG" id="nve:5501848"/>
<comment type="cofactor">
    <cofactor evidence="1">
        <name>Mn(2+)</name>
        <dbReference type="ChEBI" id="CHEBI:29035"/>
    </cofactor>
</comment>
<dbReference type="Pfam" id="PF00293">
    <property type="entry name" value="NUDIX"/>
    <property type="match status" value="1"/>
</dbReference>
<keyword evidence="6" id="KW-0464">Manganese</keyword>
<keyword evidence="4" id="KW-0378">Hydrolase</keyword>
<feature type="domain" description="Nudix hydrolase" evidence="7">
    <location>
        <begin position="118"/>
        <end position="253"/>
    </location>
</feature>
<organism evidence="8 9">
    <name type="scientific">Nematostella vectensis</name>
    <name type="common">Starlet sea anemone</name>
    <dbReference type="NCBI Taxonomy" id="45351"/>
    <lineage>
        <taxon>Eukaryota</taxon>
        <taxon>Metazoa</taxon>
        <taxon>Cnidaria</taxon>
        <taxon>Anthozoa</taxon>
        <taxon>Hexacorallia</taxon>
        <taxon>Actiniaria</taxon>
        <taxon>Edwardsiidae</taxon>
        <taxon>Nematostella</taxon>
    </lineage>
</organism>
<dbReference type="Gene3D" id="3.90.79.10">
    <property type="entry name" value="Nucleoside Triphosphate Pyrophosphohydrolase"/>
    <property type="match status" value="1"/>
</dbReference>
<protein>
    <recommendedName>
        <fullName evidence="7">Nudix hydrolase domain-containing protein</fullName>
    </recommendedName>
</protein>
<evidence type="ECO:0000313" key="9">
    <source>
        <dbReference type="Proteomes" id="UP000001593"/>
    </source>
</evidence>
<dbReference type="GO" id="GO:0046872">
    <property type="term" value="F:metal ion binding"/>
    <property type="evidence" value="ECO:0007669"/>
    <property type="project" value="UniProtKB-KW"/>
</dbReference>
<evidence type="ECO:0000256" key="4">
    <source>
        <dbReference type="ARBA" id="ARBA00022801"/>
    </source>
</evidence>
<proteinExistence type="predicted"/>
<dbReference type="InterPro" id="IPR045121">
    <property type="entry name" value="CoAse"/>
</dbReference>
<accession>A7SZ60</accession>
<name>A7SZ60_NEMVE</name>
<dbReference type="HOGENOM" id="CLU_040940_4_1_1"/>
<evidence type="ECO:0000256" key="2">
    <source>
        <dbReference type="ARBA" id="ARBA00001946"/>
    </source>
</evidence>
<evidence type="ECO:0000256" key="5">
    <source>
        <dbReference type="ARBA" id="ARBA00022842"/>
    </source>
</evidence>